<name>A0A6G9YG74_9NOCA</name>
<organism evidence="1 2">
    <name type="scientific">Nocardia arthritidis</name>
    <dbReference type="NCBI Taxonomy" id="228602"/>
    <lineage>
        <taxon>Bacteria</taxon>
        <taxon>Bacillati</taxon>
        <taxon>Actinomycetota</taxon>
        <taxon>Actinomycetes</taxon>
        <taxon>Mycobacteriales</taxon>
        <taxon>Nocardiaceae</taxon>
        <taxon>Nocardia</taxon>
    </lineage>
</organism>
<evidence type="ECO:0000313" key="1">
    <source>
        <dbReference type="EMBL" id="QIS12221.1"/>
    </source>
</evidence>
<gene>
    <name evidence="1" type="ORF">F5544_21795</name>
</gene>
<protein>
    <submittedName>
        <fullName evidence="1">Uncharacterized protein</fullName>
    </submittedName>
</protein>
<dbReference type="RefSeq" id="WP_167474930.1">
    <property type="nucleotide sequence ID" value="NZ_CP046172.1"/>
</dbReference>
<proteinExistence type="predicted"/>
<keyword evidence="2" id="KW-1185">Reference proteome</keyword>
<dbReference type="AlphaFoldDB" id="A0A6G9YG74"/>
<dbReference type="Proteomes" id="UP000503540">
    <property type="component" value="Chromosome"/>
</dbReference>
<sequence>MESKLGKGDVCELPATASVWLTDDPQPGLVLVEFTDAIGRPHQLVDKSAIFGSDLHPTSAYPRPTAVRCTIEDINGEIATVSVHWVPSRVTDMPFTFEVRLDTLGPVAV</sequence>
<accession>A0A6G9YG74</accession>
<dbReference type="KEGG" id="nah:F5544_21795"/>
<evidence type="ECO:0000313" key="2">
    <source>
        <dbReference type="Proteomes" id="UP000503540"/>
    </source>
</evidence>
<reference evidence="1 2" key="1">
    <citation type="journal article" date="2019" name="ACS Chem. Biol.">
        <title>Identification and Mobilization of a Cryptic Antibiotic Biosynthesis Gene Locus from a Human-Pathogenic Nocardia Isolate.</title>
        <authorList>
            <person name="Herisse M."/>
            <person name="Ishida K."/>
            <person name="Porter J.L."/>
            <person name="Howden B."/>
            <person name="Hertweck C."/>
            <person name="Stinear T.P."/>
            <person name="Pidot S.J."/>
        </authorList>
    </citation>
    <scope>NUCLEOTIDE SEQUENCE [LARGE SCALE GENOMIC DNA]</scope>
    <source>
        <strain evidence="1 2">AUSMDU00012717</strain>
    </source>
</reference>
<dbReference type="EMBL" id="CP046172">
    <property type="protein sequence ID" value="QIS12221.1"/>
    <property type="molecule type" value="Genomic_DNA"/>
</dbReference>